<keyword evidence="3" id="KW-1185">Reference proteome</keyword>
<dbReference type="InterPro" id="IPR005530">
    <property type="entry name" value="SPW"/>
</dbReference>
<organism evidence="2 3">
    <name type="scientific">Chondromyces apiculatus DSM 436</name>
    <dbReference type="NCBI Taxonomy" id="1192034"/>
    <lineage>
        <taxon>Bacteria</taxon>
        <taxon>Pseudomonadati</taxon>
        <taxon>Myxococcota</taxon>
        <taxon>Polyangia</taxon>
        <taxon>Polyangiales</taxon>
        <taxon>Polyangiaceae</taxon>
        <taxon>Chondromyces</taxon>
    </lineage>
</organism>
<name>A0A017SZ87_9BACT</name>
<reference evidence="2 3" key="1">
    <citation type="submission" date="2013-05" db="EMBL/GenBank/DDBJ databases">
        <title>Genome assembly of Chondromyces apiculatus DSM 436.</title>
        <authorList>
            <person name="Sharma G."/>
            <person name="Khatri I."/>
            <person name="Kaur C."/>
            <person name="Mayilraj S."/>
            <person name="Subramanian S."/>
        </authorList>
    </citation>
    <scope>NUCLEOTIDE SEQUENCE [LARGE SCALE GENOMIC DNA]</scope>
    <source>
        <strain evidence="2 3">DSM 436</strain>
    </source>
</reference>
<evidence type="ECO:0000313" key="3">
    <source>
        <dbReference type="Proteomes" id="UP000019678"/>
    </source>
</evidence>
<dbReference type="Proteomes" id="UP000019678">
    <property type="component" value="Unassembled WGS sequence"/>
</dbReference>
<comment type="caution">
    <text evidence="2">The sequence shown here is derived from an EMBL/GenBank/DDBJ whole genome shotgun (WGS) entry which is preliminary data.</text>
</comment>
<feature type="domain" description="SPW repeat-containing integral membrane" evidence="1">
    <location>
        <begin position="128"/>
        <end position="223"/>
    </location>
</feature>
<dbReference type="RefSeq" id="WP_231511890.1">
    <property type="nucleotide sequence ID" value="NZ_ASRX01000077.1"/>
</dbReference>
<dbReference type="AlphaFoldDB" id="A0A017SZ87"/>
<dbReference type="EMBL" id="ASRX01000077">
    <property type="protein sequence ID" value="EYF01596.1"/>
    <property type="molecule type" value="Genomic_DNA"/>
</dbReference>
<protein>
    <recommendedName>
        <fullName evidence="1">SPW repeat-containing integral membrane domain-containing protein</fullName>
    </recommendedName>
</protein>
<proteinExistence type="predicted"/>
<dbReference type="Pfam" id="PF03779">
    <property type="entry name" value="SPW"/>
    <property type="match status" value="1"/>
</dbReference>
<gene>
    <name evidence="2" type="ORF">CAP_8036</name>
</gene>
<dbReference type="eggNOG" id="ENOG5033NRK">
    <property type="taxonomic scope" value="Bacteria"/>
</dbReference>
<evidence type="ECO:0000259" key="1">
    <source>
        <dbReference type="Pfam" id="PF03779"/>
    </source>
</evidence>
<evidence type="ECO:0000313" key="2">
    <source>
        <dbReference type="EMBL" id="EYF01596.1"/>
    </source>
</evidence>
<sequence length="241" mass="26222">MDQQVQKDVREAISTTYGLMQDTRSMHHDELAQALRALEDRLKFVESRLGGPDREHVGPIDLSEELADIRALLRHSGMPLTDQVKALVRNVHRLEGRISRFSSREIASRPLFGVLPVARVIPQDLHSVMDYTSGLKAASGIVLARSTEAKVASAVLGASAIGVSAMTDYRLSLKKAIPIETHQVIDIAWGASAIAAPFVLGYHRKDPLTAALHIAVGAVNVISAFFTDYRAATGVGRPGWR</sequence>
<dbReference type="STRING" id="1192034.CAP_8036"/>
<accession>A0A017SZ87</accession>